<evidence type="ECO:0000313" key="10">
    <source>
        <dbReference type="EMBL" id="PAU80059.1"/>
    </source>
</evidence>
<feature type="domain" description="Glutaredoxin" evidence="9">
    <location>
        <begin position="16"/>
        <end position="80"/>
    </location>
</feature>
<dbReference type="PIRSF" id="PIRSF005894">
    <property type="entry name" value="Monothiol_GRX"/>
    <property type="match status" value="1"/>
</dbReference>
<dbReference type="InterPro" id="IPR004480">
    <property type="entry name" value="Monothiol_GRX-rel"/>
</dbReference>
<evidence type="ECO:0000256" key="6">
    <source>
        <dbReference type="ARBA" id="ARBA00023284"/>
    </source>
</evidence>
<evidence type="ECO:0000256" key="2">
    <source>
        <dbReference type="ARBA" id="ARBA00022714"/>
    </source>
</evidence>
<dbReference type="OrthoDB" id="9804115at2"/>
<dbReference type="InterPro" id="IPR036249">
    <property type="entry name" value="Thioredoxin-like_sf"/>
</dbReference>
<dbReference type="InterPro" id="IPR033658">
    <property type="entry name" value="GRX_PICOT-like"/>
</dbReference>
<dbReference type="SUPFAM" id="SSF52833">
    <property type="entry name" value="Thioredoxin-like"/>
    <property type="match status" value="1"/>
</dbReference>
<dbReference type="NCBIfam" id="TIGR00365">
    <property type="entry name" value="Grx4 family monothiol glutaredoxin"/>
    <property type="match status" value="1"/>
</dbReference>
<dbReference type="Pfam" id="PF00462">
    <property type="entry name" value="Glutaredoxin"/>
    <property type="match status" value="1"/>
</dbReference>
<accession>A0A2A2F5Z4</accession>
<dbReference type="AlphaFoldDB" id="A0A2A2F5Z4"/>
<keyword evidence="3 8" id="KW-0479">Metal-binding</keyword>
<dbReference type="GO" id="GO:0051537">
    <property type="term" value="F:2 iron, 2 sulfur cluster binding"/>
    <property type="evidence" value="ECO:0007669"/>
    <property type="project" value="UniProtKB-KW"/>
</dbReference>
<keyword evidence="6" id="KW-0676">Redox-active center</keyword>
<evidence type="ECO:0000259" key="9">
    <source>
        <dbReference type="Pfam" id="PF00462"/>
    </source>
</evidence>
<evidence type="ECO:0000313" key="11">
    <source>
        <dbReference type="Proteomes" id="UP000218896"/>
    </source>
</evidence>
<evidence type="ECO:0000256" key="4">
    <source>
        <dbReference type="ARBA" id="ARBA00023004"/>
    </source>
</evidence>
<keyword evidence="2 8" id="KW-0001">2Fe-2S</keyword>
<organism evidence="10 11">
    <name type="scientific">Halovibrio salipaludis</name>
    <dbReference type="NCBI Taxonomy" id="2032626"/>
    <lineage>
        <taxon>Bacteria</taxon>
        <taxon>Pseudomonadati</taxon>
        <taxon>Pseudomonadota</taxon>
        <taxon>Gammaproteobacteria</taxon>
        <taxon>Oceanospirillales</taxon>
        <taxon>Halomonadaceae</taxon>
        <taxon>Halovibrio</taxon>
    </lineage>
</organism>
<evidence type="ECO:0000256" key="3">
    <source>
        <dbReference type="ARBA" id="ARBA00022723"/>
    </source>
</evidence>
<dbReference type="RefSeq" id="WP_095617679.1">
    <property type="nucleotide sequence ID" value="NZ_NSKD01000004.1"/>
</dbReference>
<proteinExistence type="inferred from homology"/>
<dbReference type="InterPro" id="IPR014434">
    <property type="entry name" value="Monothiol_GRX"/>
</dbReference>
<dbReference type="GO" id="GO:0015036">
    <property type="term" value="F:disulfide oxidoreductase activity"/>
    <property type="evidence" value="ECO:0007669"/>
    <property type="project" value="InterPro"/>
</dbReference>
<keyword evidence="11" id="KW-1185">Reference proteome</keyword>
<keyword evidence="5 8" id="KW-0411">Iron-sulfur</keyword>
<dbReference type="PANTHER" id="PTHR10293">
    <property type="entry name" value="GLUTAREDOXIN FAMILY MEMBER"/>
    <property type="match status" value="1"/>
</dbReference>
<dbReference type="CDD" id="cd03028">
    <property type="entry name" value="GRX_PICOT_like"/>
    <property type="match status" value="1"/>
</dbReference>
<reference evidence="10 11" key="1">
    <citation type="submission" date="2017-08" db="EMBL/GenBank/DDBJ databases">
        <title>Halovibrio sewagensis sp. nov., isolated from wastewater of high salinity.</title>
        <authorList>
            <person name="Dong X."/>
            <person name="Zhang G."/>
        </authorList>
    </citation>
    <scope>NUCLEOTIDE SEQUENCE [LARGE SCALE GENOMIC DNA]</scope>
    <source>
        <strain evidence="10 11">YL5-2</strain>
    </source>
</reference>
<dbReference type="Proteomes" id="UP000218896">
    <property type="component" value="Unassembled WGS sequence"/>
</dbReference>
<sequence length="112" mass="12302">MDINDTIKQQLSENPILLYMKGTPQAPQCGFSAKTVQALMACGQRFAYVNILDNDELREGLKVYSNWPTYPQLYVNGELVGGCDIILEMHESGELQEVVDSAAEATEDNSGG</sequence>
<name>A0A2A2F5Z4_9GAMM</name>
<dbReference type="Gene3D" id="3.40.30.10">
    <property type="entry name" value="Glutaredoxin"/>
    <property type="match status" value="1"/>
</dbReference>
<comment type="similarity">
    <text evidence="1 7">Belongs to the glutaredoxin family. Monothiol subfamily.</text>
</comment>
<gene>
    <name evidence="10" type="primary">grxD</name>
    <name evidence="10" type="ORF">CK501_10425</name>
</gene>
<evidence type="ECO:0000256" key="8">
    <source>
        <dbReference type="PIRSR" id="PIRSR005894-2"/>
    </source>
</evidence>
<dbReference type="InterPro" id="IPR002109">
    <property type="entry name" value="Glutaredoxin"/>
</dbReference>
<dbReference type="FunFam" id="3.40.30.10:FF:000005">
    <property type="entry name" value="Glutaredoxin 5"/>
    <property type="match status" value="1"/>
</dbReference>
<protein>
    <recommendedName>
        <fullName evidence="7">Glutaredoxin</fullName>
    </recommendedName>
</protein>
<feature type="binding site" evidence="8">
    <location>
        <position position="29"/>
    </location>
    <ligand>
        <name>[2Fe-2S] cluster</name>
        <dbReference type="ChEBI" id="CHEBI:190135"/>
        <note>ligand shared between dimeric partners</note>
    </ligand>
</feature>
<evidence type="ECO:0000256" key="1">
    <source>
        <dbReference type="ARBA" id="ARBA00009630"/>
    </source>
</evidence>
<dbReference type="PROSITE" id="PS51354">
    <property type="entry name" value="GLUTAREDOXIN_2"/>
    <property type="match status" value="1"/>
</dbReference>
<evidence type="ECO:0000256" key="7">
    <source>
        <dbReference type="PIRNR" id="PIRNR005894"/>
    </source>
</evidence>
<dbReference type="PANTHER" id="PTHR10293:SF72">
    <property type="entry name" value="MONOTHIOL GLUTAREDOXIN-S14, CHLOROPLASTIC"/>
    <property type="match status" value="1"/>
</dbReference>
<comment type="caution">
    <text evidence="10">The sequence shown here is derived from an EMBL/GenBank/DDBJ whole genome shotgun (WGS) entry which is preliminary data.</text>
</comment>
<dbReference type="GO" id="GO:0046872">
    <property type="term" value="F:metal ion binding"/>
    <property type="evidence" value="ECO:0007669"/>
    <property type="project" value="UniProtKB-KW"/>
</dbReference>
<dbReference type="EMBL" id="NSKD01000004">
    <property type="protein sequence ID" value="PAU80059.1"/>
    <property type="molecule type" value="Genomic_DNA"/>
</dbReference>
<evidence type="ECO:0000256" key="5">
    <source>
        <dbReference type="ARBA" id="ARBA00023014"/>
    </source>
</evidence>
<keyword evidence="4 8" id="KW-0408">Iron</keyword>